<evidence type="ECO:0000313" key="1">
    <source>
        <dbReference type="EMBL" id="WWA30337.1"/>
    </source>
</evidence>
<reference evidence="1 2" key="1">
    <citation type="submission" date="2024-01" db="EMBL/GenBank/DDBJ databases">
        <title>Culturomics analysis of mouse respiratory tract.</title>
        <authorList>
            <person name="Phillips A.M."/>
            <person name="Collette N.M."/>
            <person name="Mageeney C.M."/>
            <person name="Sinha A."/>
            <person name="Hern K.E."/>
            <person name="Arkin A.P."/>
            <person name="Williams K.P."/>
            <person name="Branda S."/>
        </authorList>
    </citation>
    <scope>NUCLEOTIDE SEQUENCE [LARGE SCALE GENOMIC DNA]</scope>
    <source>
        <strain evidence="1 2">CP20</strain>
    </source>
</reference>
<gene>
    <name evidence="1" type="ORF">V5G21_00645</name>
</gene>
<dbReference type="EMBL" id="CP144921">
    <property type="protein sequence ID" value="WWA30337.1"/>
    <property type="molecule type" value="Genomic_DNA"/>
</dbReference>
<protein>
    <submittedName>
        <fullName evidence="1">Uncharacterized protein</fullName>
    </submittedName>
</protein>
<evidence type="ECO:0000313" key="2">
    <source>
        <dbReference type="Proteomes" id="UP001341136"/>
    </source>
</evidence>
<organism evidence="1 2">
    <name type="scientific">Shouchella rhizosphaerae</name>
    <dbReference type="NCBI Taxonomy" id="866786"/>
    <lineage>
        <taxon>Bacteria</taxon>
        <taxon>Bacillati</taxon>
        <taxon>Bacillota</taxon>
        <taxon>Bacilli</taxon>
        <taxon>Bacillales</taxon>
        <taxon>Bacillaceae</taxon>
        <taxon>Shouchella</taxon>
    </lineage>
</organism>
<sequence length="91" mass="10172">MTLDERIKHTSEQHNVSVENIHDALDYYVGDWPEEKTLEAIGVLGDGGIHGKRAGFDLTTISRGIALKRTLASRCILHDAGLLEEYPDELR</sequence>
<accession>A0ABZ2CY27</accession>
<dbReference type="Proteomes" id="UP001341136">
    <property type="component" value="Chromosome"/>
</dbReference>
<proteinExistence type="predicted"/>
<name>A0ABZ2CY27_9BACI</name>
<keyword evidence="2" id="KW-1185">Reference proteome</keyword>
<dbReference type="RefSeq" id="WP_338465093.1">
    <property type="nucleotide sequence ID" value="NZ_CP144921.1"/>
</dbReference>